<dbReference type="EMBL" id="JAUSVU010000026">
    <property type="protein sequence ID" value="MDQ0536381.1"/>
    <property type="molecule type" value="Genomic_DNA"/>
</dbReference>
<sequence length="66" mass="7349">MTAALHLIRLPADVRAPSRRAAERRLGQTEGGGFDDGRALHQRPPTLFGLGSQRDRAWVDQIFEIP</sequence>
<evidence type="ECO:0000313" key="2">
    <source>
        <dbReference type="EMBL" id="MDQ0536381.1"/>
    </source>
</evidence>
<evidence type="ECO:0000256" key="1">
    <source>
        <dbReference type="SAM" id="MobiDB-lite"/>
    </source>
</evidence>
<evidence type="ECO:0000313" key="3">
    <source>
        <dbReference type="Proteomes" id="UP001244552"/>
    </source>
</evidence>
<comment type="caution">
    <text evidence="2">The sequence shown here is derived from an EMBL/GenBank/DDBJ whole genome shotgun (WGS) entry which is preliminary data.</text>
</comment>
<reference evidence="2 3" key="1">
    <citation type="submission" date="2023-07" db="EMBL/GenBank/DDBJ databases">
        <title>Genomic Encyclopedia of Type Strains, Phase IV (KMG-IV): sequencing the most valuable type-strain genomes for metagenomic binning, comparative biology and taxonomic classification.</title>
        <authorList>
            <person name="Goeker M."/>
        </authorList>
    </citation>
    <scope>NUCLEOTIDE SEQUENCE [LARGE SCALE GENOMIC DNA]</scope>
    <source>
        <strain evidence="2 3">DSM 19922</strain>
    </source>
</reference>
<gene>
    <name evidence="2" type="ORF">QO018_005277</name>
</gene>
<organism evidence="2 3">
    <name type="scientific">Azospirillum picis</name>
    <dbReference type="NCBI Taxonomy" id="488438"/>
    <lineage>
        <taxon>Bacteria</taxon>
        <taxon>Pseudomonadati</taxon>
        <taxon>Pseudomonadota</taxon>
        <taxon>Alphaproteobacteria</taxon>
        <taxon>Rhodospirillales</taxon>
        <taxon>Azospirillaceae</taxon>
        <taxon>Azospirillum</taxon>
    </lineage>
</organism>
<dbReference type="Proteomes" id="UP001244552">
    <property type="component" value="Unassembled WGS sequence"/>
</dbReference>
<feature type="region of interest" description="Disordered" evidence="1">
    <location>
        <begin position="19"/>
        <end position="46"/>
    </location>
</feature>
<protein>
    <recommendedName>
        <fullName evidence="4">Transposase</fullName>
    </recommendedName>
</protein>
<keyword evidence="3" id="KW-1185">Reference proteome</keyword>
<dbReference type="RefSeq" id="WP_209986954.1">
    <property type="nucleotide sequence ID" value="NZ_JAGINO010000020.1"/>
</dbReference>
<name>A0ABU0MSB4_9PROT</name>
<accession>A0ABU0MSB4</accession>
<evidence type="ECO:0008006" key="4">
    <source>
        <dbReference type="Google" id="ProtNLM"/>
    </source>
</evidence>
<proteinExistence type="predicted"/>